<dbReference type="AlphaFoldDB" id="A0A061BER0"/>
<evidence type="ECO:0000313" key="2">
    <source>
        <dbReference type="EMBL" id="CDR48467.1"/>
    </source>
</evidence>
<dbReference type="OrthoDB" id="1933107at2759"/>
<dbReference type="Gene3D" id="3.90.550.10">
    <property type="entry name" value="Spore Coat Polysaccharide Biosynthesis Protein SpsA, Chain A"/>
    <property type="match status" value="1"/>
</dbReference>
<dbReference type="InterPro" id="IPR029044">
    <property type="entry name" value="Nucleotide-diphossugar_trans"/>
</dbReference>
<reference evidence="2" key="1">
    <citation type="journal article" date="2014" name="Genome Announc.">
        <title>Draft genome sequence of Rhodosporidium toruloides CECT1137, an oleaginous yeast of biotechnological interest.</title>
        <authorList>
            <person name="Morin N."/>
            <person name="Calcas X."/>
            <person name="Devillers H."/>
            <person name="Durrens P."/>
            <person name="Sherman D.J."/>
            <person name="Nicaud J.-M."/>
            <person name="Neuveglise C."/>
        </authorList>
    </citation>
    <scope>NUCLEOTIDE SEQUENCE</scope>
    <source>
        <strain evidence="2">CECT1137</strain>
    </source>
</reference>
<sequence length="799" mass="88584">MQHPHNIPRRHERRDEVKITIRPDLPPERSMSPLPSSPSARESGPPLNPALGFRPVGSSLARPAHRSTPSATVRPSSIERWKATVAAQVSAIQREGWRKGLFGRARLSRAAGGGVETTLKRAGQGLARLLVAQSDPLSPKPHLHGDSDLAVPPSPGLGRTGRIPTLSRLGQLVVLVLFVLGVREVLHTAFGTSRPFQSVRVRGRHPRSVLSDVAPPKSRYATSVPGMERHWFADQSSLDPYSDAKTVGDTTAIVLHWKRTENVAVILAHLCQYSFFDSVFVWNNNPDIRLTQQTFAKSGCAPSKLRIYNSPRNMLFVARYLACLQSSTPHCFFQDDDWVVQPLRAMYAQFSRDPEGPVVVHTNEEVAALYGLEWCFFNNPLHTCFSWVGTGAFTSRQHVERFMRLTSELAYSRDELGHADNSFTLFQNEPPYVLTSKLSQLPSPYGHSDGEGIARNKAFIHKGLVRLSSYLNTSFPPPPSPDTPLTNVRTISPVPYRPSLPEPLSPHPYAHHARSLCLPSDSCIFHTNIALLPPPDATPYPGPERVGSLQRWEEHLGWVARGWIEGEELWREEETWAREWAYQFAVDGDEKTAFRSPDVVRAGDYIALSLLAPLDAAWTPTVKLNIILEDAVKVLSSGKIRVEVSVDGHHWVRARHPTSPNAPPVIRCPSRSLHRSPLSLHSTLPSPSFPDSRLISPLARRLLAAEQAAEASSGVVQRWWQRTKRRRASGVRECEVSVSAALPSSSAPAKDGGLEPGWRFVRLLAVSNAAKEEKGADGDELLDVGWGVYEMWLVAEKVT</sequence>
<feature type="compositionally biased region" description="Basic residues" evidence="1">
    <location>
        <begin position="1"/>
        <end position="12"/>
    </location>
</feature>
<proteinExistence type="predicted"/>
<dbReference type="EMBL" id="LK052953">
    <property type="protein sequence ID" value="CDR48467.1"/>
    <property type="molecule type" value="Genomic_DNA"/>
</dbReference>
<accession>A0A061BER0</accession>
<feature type="region of interest" description="Disordered" evidence="1">
    <location>
        <begin position="1"/>
        <end position="75"/>
    </location>
</feature>
<name>A0A061BER0_RHOTO</name>
<organism evidence="2">
    <name type="scientific">Rhodotorula toruloides</name>
    <name type="common">Yeast</name>
    <name type="synonym">Rhodosporidium toruloides</name>
    <dbReference type="NCBI Taxonomy" id="5286"/>
    <lineage>
        <taxon>Eukaryota</taxon>
        <taxon>Fungi</taxon>
        <taxon>Dikarya</taxon>
        <taxon>Basidiomycota</taxon>
        <taxon>Pucciniomycotina</taxon>
        <taxon>Microbotryomycetes</taxon>
        <taxon>Sporidiobolales</taxon>
        <taxon>Sporidiobolaceae</taxon>
        <taxon>Rhodotorula</taxon>
    </lineage>
</organism>
<protein>
    <submittedName>
        <fullName evidence="2">RHTO0S18e00694g1_1</fullName>
    </submittedName>
</protein>
<dbReference type="SUPFAM" id="SSF53448">
    <property type="entry name" value="Nucleotide-diphospho-sugar transferases"/>
    <property type="match status" value="1"/>
</dbReference>
<evidence type="ECO:0000256" key="1">
    <source>
        <dbReference type="SAM" id="MobiDB-lite"/>
    </source>
</evidence>
<feature type="compositionally biased region" description="Basic and acidic residues" evidence="1">
    <location>
        <begin position="13"/>
        <end position="27"/>
    </location>
</feature>
<gene>
    <name evidence="2" type="ORF">RHTO0S_18e00694g</name>
</gene>